<sequence length="61" mass="6885">MAATNFLSLVLMGQVELLMVVGLPIDVFPDPIPGRYYVASLLEKGAQFYWRGFMLQFCLIT</sequence>
<accession>A0A1D8TL17</accession>
<name>A0A1D8TL17_9CYAN</name>
<dbReference type="AlphaFoldDB" id="A0A1D8TL17"/>
<evidence type="ECO:0000313" key="2">
    <source>
        <dbReference type="Proteomes" id="UP000177870"/>
    </source>
</evidence>
<gene>
    <name evidence="1" type="ORF">BJP34_01565</name>
</gene>
<protein>
    <submittedName>
        <fullName evidence="1">Uncharacterized protein</fullName>
    </submittedName>
</protein>
<dbReference type="Proteomes" id="UP000177870">
    <property type="component" value="Chromosome"/>
</dbReference>
<reference evidence="2" key="1">
    <citation type="submission" date="2016-10" db="EMBL/GenBank/DDBJ databases">
        <title>Comparative genomics uncovers the prolific and rare metabolic potential of the cyanobacterial genus Moorea.</title>
        <authorList>
            <person name="Leao T."/>
            <person name="Castelao G."/>
            <person name="Korobeynikov A."/>
            <person name="Monroe E.A."/>
            <person name="Podell S."/>
            <person name="Glukhov E."/>
            <person name="Allen E."/>
            <person name="Gerwick W.H."/>
            <person name="Gerwick L."/>
        </authorList>
    </citation>
    <scope>NUCLEOTIDE SEQUENCE [LARGE SCALE GENOMIC DNA]</scope>
    <source>
        <strain evidence="2">PAL-8-15-08-1</strain>
    </source>
</reference>
<dbReference type="EMBL" id="CP017599">
    <property type="protein sequence ID" value="AOW98303.1"/>
    <property type="molecule type" value="Genomic_DNA"/>
</dbReference>
<dbReference type="KEGG" id="mpro:BJP34_01565"/>
<organism evidence="1 2">
    <name type="scientific">Moorena producens PAL-8-15-08-1</name>
    <dbReference type="NCBI Taxonomy" id="1458985"/>
    <lineage>
        <taxon>Bacteria</taxon>
        <taxon>Bacillati</taxon>
        <taxon>Cyanobacteriota</taxon>
        <taxon>Cyanophyceae</taxon>
        <taxon>Coleofasciculales</taxon>
        <taxon>Coleofasciculaceae</taxon>
        <taxon>Moorena</taxon>
    </lineage>
</organism>
<evidence type="ECO:0000313" key="1">
    <source>
        <dbReference type="EMBL" id="AOW98303.1"/>
    </source>
</evidence>
<proteinExistence type="predicted"/>